<sequence>MMGSVQATIDWRTATPEELDGHRCIITTVDGTIIYGYLKAIPPFTPEYQLTRFVLHDRDLCLGQLRILSLNPKHGTAILQPHIRSLTVTRQTKQPTNERNPQ</sequence>
<organism evidence="1 2">
    <name type="scientific">Bifidobacterium longum</name>
    <dbReference type="NCBI Taxonomy" id="216816"/>
    <lineage>
        <taxon>Bacteria</taxon>
        <taxon>Bacillati</taxon>
        <taxon>Actinomycetota</taxon>
        <taxon>Actinomycetes</taxon>
        <taxon>Bifidobacteriales</taxon>
        <taxon>Bifidobacteriaceae</taxon>
        <taxon>Bifidobacterium</taxon>
    </lineage>
</organism>
<dbReference type="AlphaFoldDB" id="A0A3D8U062"/>
<gene>
    <name evidence="1" type="ORF">CE169_03440</name>
</gene>
<comment type="caution">
    <text evidence="1">The sequence shown here is derived from an EMBL/GenBank/DDBJ whole genome shotgun (WGS) entry which is preliminary data.</text>
</comment>
<dbReference type="Proteomes" id="UP000257074">
    <property type="component" value="Unassembled WGS sequence"/>
</dbReference>
<dbReference type="RefSeq" id="WP_115769027.1">
    <property type="nucleotide sequence ID" value="NZ_NJNR01000013.1"/>
</dbReference>
<reference evidence="1 2" key="1">
    <citation type="journal article" date="2017" name="Anaerobe">
        <title>Quantification, isolation and characterization of Bifidobacterium from the vaginal microbiomes of reproductive aged women.</title>
        <authorList>
            <person name="Freitas A.C."/>
            <person name="Hill J.E."/>
        </authorList>
    </citation>
    <scope>NUCLEOTIDE SEQUENCE [LARGE SCALE GENOMIC DNA]</scope>
    <source>
        <strain evidence="1 2">N6D05</strain>
    </source>
</reference>
<evidence type="ECO:0000313" key="2">
    <source>
        <dbReference type="Proteomes" id="UP000257074"/>
    </source>
</evidence>
<accession>A0A3D8U062</accession>
<name>A0A3D8U062_BIFLN</name>
<dbReference type="EMBL" id="NJNR01000013">
    <property type="protein sequence ID" value="RDX09679.1"/>
    <property type="molecule type" value="Genomic_DNA"/>
</dbReference>
<evidence type="ECO:0000313" key="1">
    <source>
        <dbReference type="EMBL" id="RDX09679.1"/>
    </source>
</evidence>
<proteinExistence type="predicted"/>
<protein>
    <submittedName>
        <fullName evidence="1">Uncharacterized protein</fullName>
    </submittedName>
</protein>